<keyword evidence="2" id="KW-1185">Reference proteome</keyword>
<reference evidence="2" key="1">
    <citation type="journal article" date="2019" name="Int. J. Syst. Evol. Microbiol.">
        <title>The Global Catalogue of Microorganisms (GCM) 10K type strain sequencing project: providing services to taxonomists for standard genome sequencing and annotation.</title>
        <authorList>
            <consortium name="The Broad Institute Genomics Platform"/>
            <consortium name="The Broad Institute Genome Sequencing Center for Infectious Disease"/>
            <person name="Wu L."/>
            <person name="Ma J."/>
        </authorList>
    </citation>
    <scope>NUCLEOTIDE SEQUENCE [LARGE SCALE GENOMIC DNA]</scope>
    <source>
        <strain evidence="2">CECT 7226</strain>
    </source>
</reference>
<gene>
    <name evidence="1" type="ORF">QWY96_20480</name>
</gene>
<name>A0ABT8CLX5_9VIBR</name>
<evidence type="ECO:0000313" key="2">
    <source>
        <dbReference type="Proteomes" id="UP001223712"/>
    </source>
</evidence>
<proteinExistence type="predicted"/>
<evidence type="ECO:0000313" key="1">
    <source>
        <dbReference type="EMBL" id="MDN3702692.1"/>
    </source>
</evidence>
<protein>
    <submittedName>
        <fullName evidence="1">DUF535 family protein</fullName>
    </submittedName>
</protein>
<sequence>MKRSKRSLYTKRYALLDDLEADLISSLNSLIQ</sequence>
<dbReference type="EMBL" id="JAUFQY010000002">
    <property type="protein sequence ID" value="MDN3702692.1"/>
    <property type="molecule type" value="Genomic_DNA"/>
</dbReference>
<comment type="caution">
    <text evidence="1">The sequence shown here is derived from an EMBL/GenBank/DDBJ whole genome shotgun (WGS) entry which is preliminary data.</text>
</comment>
<organism evidence="1 2">
    <name type="scientific">Vibrio artabrorum</name>
    <dbReference type="NCBI Taxonomy" id="446374"/>
    <lineage>
        <taxon>Bacteria</taxon>
        <taxon>Pseudomonadati</taxon>
        <taxon>Pseudomonadota</taxon>
        <taxon>Gammaproteobacteria</taxon>
        <taxon>Vibrionales</taxon>
        <taxon>Vibrionaceae</taxon>
        <taxon>Vibrio</taxon>
    </lineage>
</organism>
<accession>A0ABT8CLX5</accession>
<dbReference type="Proteomes" id="UP001223712">
    <property type="component" value="Unassembled WGS sequence"/>
</dbReference>